<accession>A0A9D5CRB1</accession>
<comment type="similarity">
    <text evidence="1">Belongs to the PAL/histidase family.</text>
</comment>
<dbReference type="OrthoDB" id="10051290at2759"/>
<protein>
    <submittedName>
        <fullName evidence="4">Uncharacterized protein</fullName>
    </submittedName>
</protein>
<dbReference type="InterPro" id="IPR024083">
    <property type="entry name" value="Fumarase/histidase_N"/>
</dbReference>
<reference evidence="4" key="1">
    <citation type="submission" date="2021-03" db="EMBL/GenBank/DDBJ databases">
        <authorList>
            <person name="Li Z."/>
            <person name="Yang C."/>
        </authorList>
    </citation>
    <scope>NUCLEOTIDE SEQUENCE</scope>
    <source>
        <strain evidence="4">Dzin_1.0</strain>
        <tissue evidence="4">Leaf</tissue>
    </source>
</reference>
<dbReference type="InterPro" id="IPR008948">
    <property type="entry name" value="L-Aspartase-like"/>
</dbReference>
<keyword evidence="3" id="KW-1133">Transmembrane helix</keyword>
<evidence type="ECO:0000256" key="1">
    <source>
        <dbReference type="ARBA" id="ARBA00007238"/>
    </source>
</evidence>
<evidence type="ECO:0000313" key="4">
    <source>
        <dbReference type="EMBL" id="KAJ0978236.1"/>
    </source>
</evidence>
<dbReference type="AlphaFoldDB" id="A0A9D5CRB1"/>
<dbReference type="Gene3D" id="1.10.275.10">
    <property type="entry name" value="Fumarase/aspartase (N-terminal domain)"/>
    <property type="match status" value="1"/>
</dbReference>
<feature type="coiled-coil region" evidence="2">
    <location>
        <begin position="246"/>
        <end position="273"/>
    </location>
</feature>
<keyword evidence="5" id="KW-1185">Reference proteome</keyword>
<comment type="caution">
    <text evidence="4">The sequence shown here is derived from an EMBL/GenBank/DDBJ whole genome shotgun (WGS) entry which is preliminary data.</text>
</comment>
<dbReference type="EMBL" id="JAGGNH010000003">
    <property type="protein sequence ID" value="KAJ0978236.1"/>
    <property type="molecule type" value="Genomic_DNA"/>
</dbReference>
<dbReference type="PANTHER" id="PTHR10362">
    <property type="entry name" value="HISTIDINE AMMONIA-LYASE"/>
    <property type="match status" value="1"/>
</dbReference>
<dbReference type="SUPFAM" id="SSF48557">
    <property type="entry name" value="L-aspartase-like"/>
    <property type="match status" value="1"/>
</dbReference>
<dbReference type="Pfam" id="PF00221">
    <property type="entry name" value="Lyase_aromatic"/>
    <property type="match status" value="1"/>
</dbReference>
<evidence type="ECO:0000313" key="5">
    <source>
        <dbReference type="Proteomes" id="UP001085076"/>
    </source>
</evidence>
<keyword evidence="2" id="KW-0175">Coiled coil</keyword>
<proteinExistence type="inferred from homology"/>
<name>A0A9D5CRB1_9LILI</name>
<keyword evidence="3" id="KW-0812">Transmembrane</keyword>
<dbReference type="InterPro" id="IPR001106">
    <property type="entry name" value="Aromatic_Lyase"/>
</dbReference>
<gene>
    <name evidence="4" type="ORF">J5N97_013710</name>
</gene>
<sequence>MLNHGVTPVVTVHGTITIAGDLVPLSYIVGFLTRRLNSKTTLRDGSLVGAREGLERPEVTNRFFKLRANEGLALVKGTSIRADLTATVLFDANILVLLTIVLSATSLSTSSFISFSNSDIFQSVQFFSFISLSNSTPLSLVLGGIWTRWKSVGESNNRDRKHDDDWLDSLEIPALESGRQASLVMMTKVSEEDDIIIIDSSRLIPPAPAVDISKLALAGASWDRGIVLAGCLRVKADEEKTSDEVMNSLTAELMNLRKLVKGLRASLACIEEDQDCWKEGCEASQRLCKELGARVESFLAAEKIHEEEEAWRDELIRVGIDDYLGSHSWVEDLQRAMENYHQSQEFRAFLDDECQKPAIKAMARFKSSEEFKEVAKKGAKDGFSVFQTLVSARSDLDLGTIHYVEALKL</sequence>
<dbReference type="Proteomes" id="UP001085076">
    <property type="component" value="Miscellaneous, Linkage group lg03"/>
</dbReference>
<organism evidence="4 5">
    <name type="scientific">Dioscorea zingiberensis</name>
    <dbReference type="NCBI Taxonomy" id="325984"/>
    <lineage>
        <taxon>Eukaryota</taxon>
        <taxon>Viridiplantae</taxon>
        <taxon>Streptophyta</taxon>
        <taxon>Embryophyta</taxon>
        <taxon>Tracheophyta</taxon>
        <taxon>Spermatophyta</taxon>
        <taxon>Magnoliopsida</taxon>
        <taxon>Liliopsida</taxon>
        <taxon>Dioscoreales</taxon>
        <taxon>Dioscoreaceae</taxon>
        <taxon>Dioscorea</taxon>
    </lineage>
</organism>
<evidence type="ECO:0000256" key="3">
    <source>
        <dbReference type="SAM" id="Phobius"/>
    </source>
</evidence>
<evidence type="ECO:0000256" key="2">
    <source>
        <dbReference type="SAM" id="Coils"/>
    </source>
</evidence>
<keyword evidence="3" id="KW-0472">Membrane</keyword>
<reference evidence="4" key="2">
    <citation type="journal article" date="2022" name="Hortic Res">
        <title>The genome of Dioscorea zingiberensis sheds light on the biosynthesis, origin and evolution of the medicinally important diosgenin saponins.</title>
        <authorList>
            <person name="Li Y."/>
            <person name="Tan C."/>
            <person name="Li Z."/>
            <person name="Guo J."/>
            <person name="Li S."/>
            <person name="Chen X."/>
            <person name="Wang C."/>
            <person name="Dai X."/>
            <person name="Yang H."/>
            <person name="Song W."/>
            <person name="Hou L."/>
            <person name="Xu J."/>
            <person name="Tong Z."/>
            <person name="Xu A."/>
            <person name="Yuan X."/>
            <person name="Wang W."/>
            <person name="Yang Q."/>
            <person name="Chen L."/>
            <person name="Sun Z."/>
            <person name="Wang K."/>
            <person name="Pan B."/>
            <person name="Chen J."/>
            <person name="Bao Y."/>
            <person name="Liu F."/>
            <person name="Qi X."/>
            <person name="Gang D.R."/>
            <person name="Wen J."/>
            <person name="Li J."/>
        </authorList>
    </citation>
    <scope>NUCLEOTIDE SEQUENCE</scope>
    <source>
        <strain evidence="4">Dzin_1.0</strain>
    </source>
</reference>
<dbReference type="GO" id="GO:0003824">
    <property type="term" value="F:catalytic activity"/>
    <property type="evidence" value="ECO:0007669"/>
    <property type="project" value="InterPro"/>
</dbReference>
<feature type="transmembrane region" description="Helical" evidence="3">
    <location>
        <begin position="12"/>
        <end position="33"/>
    </location>
</feature>